<evidence type="ECO:0000313" key="12">
    <source>
        <dbReference type="Proteomes" id="UP001595711"/>
    </source>
</evidence>
<dbReference type="Proteomes" id="UP001595711">
    <property type="component" value="Unassembled WGS sequence"/>
</dbReference>
<comment type="catalytic activity">
    <reaction evidence="9 10">
        <text>5,6-dimethylbenzimidazole + nicotinate beta-D-ribonucleotide = alpha-ribazole 5'-phosphate + nicotinate + H(+)</text>
        <dbReference type="Rhea" id="RHEA:11196"/>
        <dbReference type="ChEBI" id="CHEBI:15378"/>
        <dbReference type="ChEBI" id="CHEBI:15890"/>
        <dbReference type="ChEBI" id="CHEBI:32544"/>
        <dbReference type="ChEBI" id="CHEBI:57502"/>
        <dbReference type="ChEBI" id="CHEBI:57918"/>
        <dbReference type="EC" id="2.4.2.21"/>
    </reaction>
</comment>
<comment type="similarity">
    <text evidence="2 10">Belongs to the CobT family.</text>
</comment>
<dbReference type="PANTHER" id="PTHR43463">
    <property type="entry name" value="NICOTINATE-NUCLEOTIDE--DIMETHYLBENZIMIDAZOLE PHOSPHORIBOSYLTRANSFERASE"/>
    <property type="match status" value="1"/>
</dbReference>
<evidence type="ECO:0000256" key="7">
    <source>
        <dbReference type="ARBA" id="ARBA00022679"/>
    </source>
</evidence>
<evidence type="ECO:0000256" key="1">
    <source>
        <dbReference type="ARBA" id="ARBA00005049"/>
    </source>
</evidence>
<dbReference type="GO" id="GO:0008939">
    <property type="term" value="F:nicotinate-nucleotide-dimethylbenzimidazole phosphoribosyltransferase activity"/>
    <property type="evidence" value="ECO:0007669"/>
    <property type="project" value="UniProtKB-EC"/>
</dbReference>
<evidence type="ECO:0000256" key="4">
    <source>
        <dbReference type="ARBA" id="ARBA00015486"/>
    </source>
</evidence>
<keyword evidence="7 10" id="KW-0808">Transferase</keyword>
<dbReference type="PANTHER" id="PTHR43463:SF1">
    <property type="entry name" value="NICOTINATE-NUCLEOTIDE--DIMETHYLBENZIMIDAZOLE PHOSPHORIBOSYLTRANSFERASE"/>
    <property type="match status" value="1"/>
</dbReference>
<dbReference type="NCBIfam" id="NF000996">
    <property type="entry name" value="PRK00105.1"/>
    <property type="match status" value="1"/>
</dbReference>
<dbReference type="EC" id="2.4.2.21" evidence="3 10"/>
<evidence type="ECO:0000256" key="8">
    <source>
        <dbReference type="ARBA" id="ARBA00030686"/>
    </source>
</evidence>
<name>A0ABV7VIR0_9PROT</name>
<dbReference type="InterPro" id="IPR036087">
    <property type="entry name" value="Nict_dMeBzImd_PRibTrfase_sf"/>
</dbReference>
<dbReference type="Gene3D" id="1.10.1610.10">
    <property type="match status" value="1"/>
</dbReference>
<dbReference type="RefSeq" id="WP_379728912.1">
    <property type="nucleotide sequence ID" value="NZ_JBHRYJ010000004.1"/>
</dbReference>
<protein>
    <recommendedName>
        <fullName evidence="4 10">Nicotinate-nucleotide--dimethylbenzimidazole phosphoribosyltransferase</fullName>
        <shortName evidence="10">NN:DBI PRT</shortName>
        <ecNumber evidence="3 10">2.4.2.21</ecNumber>
    </recommendedName>
    <alternativeName>
        <fullName evidence="8 10">N(1)-alpha-phosphoribosyltransferase</fullName>
    </alternativeName>
</protein>
<gene>
    <name evidence="10 11" type="primary">cobT</name>
    <name evidence="11" type="ORF">ACFOOQ_17600</name>
</gene>
<comment type="function">
    <text evidence="10">Catalyzes the synthesis of alpha-ribazole-5'-phosphate from nicotinate mononucleotide (NAMN) and 5,6-dimethylbenzimidazole (DMB).</text>
</comment>
<comment type="caution">
    <text evidence="11">The sequence shown here is derived from an EMBL/GenBank/DDBJ whole genome shotgun (WGS) entry which is preliminary data.</text>
</comment>
<dbReference type="InterPro" id="IPR017846">
    <property type="entry name" value="Nict_dMeBzImd_PRibTrfase_bact"/>
</dbReference>
<dbReference type="SUPFAM" id="SSF52733">
    <property type="entry name" value="Nicotinate mononucleotide:5,6-dimethylbenzimidazole phosphoribosyltransferase (CobT)"/>
    <property type="match status" value="1"/>
</dbReference>
<keyword evidence="12" id="KW-1185">Reference proteome</keyword>
<reference evidence="12" key="1">
    <citation type="journal article" date="2019" name="Int. J. Syst. Evol. Microbiol.">
        <title>The Global Catalogue of Microorganisms (GCM) 10K type strain sequencing project: providing services to taxonomists for standard genome sequencing and annotation.</title>
        <authorList>
            <consortium name="The Broad Institute Genomics Platform"/>
            <consortium name="The Broad Institute Genome Sequencing Center for Infectious Disease"/>
            <person name="Wu L."/>
            <person name="Ma J."/>
        </authorList>
    </citation>
    <scope>NUCLEOTIDE SEQUENCE [LARGE SCALE GENOMIC DNA]</scope>
    <source>
        <strain evidence="12">KCTC 42182</strain>
    </source>
</reference>
<evidence type="ECO:0000256" key="3">
    <source>
        <dbReference type="ARBA" id="ARBA00011991"/>
    </source>
</evidence>
<proteinExistence type="inferred from homology"/>
<comment type="pathway">
    <text evidence="1 10">Nucleoside biosynthesis; alpha-ribazole biosynthesis; alpha-ribazole from 5,6-dimethylbenzimidazole: step 1/2.</text>
</comment>
<evidence type="ECO:0000256" key="6">
    <source>
        <dbReference type="ARBA" id="ARBA00022676"/>
    </source>
</evidence>
<dbReference type="HAMAP" id="MF_00230">
    <property type="entry name" value="CobT"/>
    <property type="match status" value="1"/>
</dbReference>
<dbReference type="EMBL" id="JBHRYJ010000004">
    <property type="protein sequence ID" value="MFC3677373.1"/>
    <property type="molecule type" value="Genomic_DNA"/>
</dbReference>
<evidence type="ECO:0000256" key="10">
    <source>
        <dbReference type="HAMAP-Rule" id="MF_00230"/>
    </source>
</evidence>
<dbReference type="NCBIfam" id="TIGR03160">
    <property type="entry name" value="cobT_DBIPRT"/>
    <property type="match status" value="1"/>
</dbReference>
<dbReference type="Pfam" id="PF02277">
    <property type="entry name" value="DBI_PRT"/>
    <property type="match status" value="1"/>
</dbReference>
<evidence type="ECO:0000256" key="9">
    <source>
        <dbReference type="ARBA" id="ARBA00047340"/>
    </source>
</evidence>
<evidence type="ECO:0000256" key="5">
    <source>
        <dbReference type="ARBA" id="ARBA00022573"/>
    </source>
</evidence>
<organism evidence="11 12">
    <name type="scientific">Ferrovibrio xuzhouensis</name>
    <dbReference type="NCBI Taxonomy" id="1576914"/>
    <lineage>
        <taxon>Bacteria</taxon>
        <taxon>Pseudomonadati</taxon>
        <taxon>Pseudomonadota</taxon>
        <taxon>Alphaproteobacteria</taxon>
        <taxon>Rhodospirillales</taxon>
        <taxon>Rhodospirillaceae</taxon>
        <taxon>Ferrovibrio</taxon>
    </lineage>
</organism>
<sequence>MTVSYADFDAIRAVAAALPSADAASAQAARAHDAQLTKPPGALGRLEDCVFHLAAWQKQAKPRLEDVHILIFAGNHGVTARGVSAFPAEVTAQMVANFRQGGAAINQLAKLHGATLSVAALDLDRPTQDFTIAPAMTDAECLAAFNVGAAAVPASADLLIAGEMGIGNTTSAAALAAALHGGNGQDWVGRGTGVAGAALAGKFAAVDAALACHGATLADPLQALRRVGGRELAAMAGAIIEARRRSIPVLLDGFVVAASAAVIARLATDGLQHCLAGHVSAEPGHRRLLAALDLVPLLDLGLRLGEGSGAAVALGILRAAVACQAGMATFAEASVSNKAP</sequence>
<keyword evidence="5 10" id="KW-0169">Cobalamin biosynthesis</keyword>
<dbReference type="CDD" id="cd02439">
    <property type="entry name" value="DMB-PRT_CobT"/>
    <property type="match status" value="1"/>
</dbReference>
<dbReference type="InterPro" id="IPR023195">
    <property type="entry name" value="Nict_dMeBzImd_PRibTrfase_N"/>
</dbReference>
<evidence type="ECO:0000256" key="2">
    <source>
        <dbReference type="ARBA" id="ARBA00007110"/>
    </source>
</evidence>
<accession>A0ABV7VIR0</accession>
<evidence type="ECO:0000313" key="11">
    <source>
        <dbReference type="EMBL" id="MFC3677373.1"/>
    </source>
</evidence>
<keyword evidence="6 10" id="KW-0328">Glycosyltransferase</keyword>
<dbReference type="Gene3D" id="3.40.50.10210">
    <property type="match status" value="1"/>
</dbReference>
<feature type="active site" description="Proton acceptor" evidence="10">
    <location>
        <position position="306"/>
    </location>
</feature>
<dbReference type="InterPro" id="IPR003200">
    <property type="entry name" value="Nict_dMeBzImd_PRibTrfase"/>
</dbReference>